<evidence type="ECO:0000313" key="3">
    <source>
        <dbReference type="WBParaSite" id="jg15937"/>
    </source>
</evidence>
<evidence type="ECO:0000256" key="1">
    <source>
        <dbReference type="SAM" id="Phobius"/>
    </source>
</evidence>
<keyword evidence="1" id="KW-1133">Transmembrane helix</keyword>
<dbReference type="Proteomes" id="UP000887574">
    <property type="component" value="Unplaced"/>
</dbReference>
<proteinExistence type="predicted"/>
<keyword evidence="2" id="KW-1185">Reference proteome</keyword>
<name>A0A915D6L0_9BILA</name>
<keyword evidence="1" id="KW-0472">Membrane</keyword>
<accession>A0A915D6L0</accession>
<dbReference type="AlphaFoldDB" id="A0A915D6L0"/>
<feature type="transmembrane region" description="Helical" evidence="1">
    <location>
        <begin position="50"/>
        <end position="71"/>
    </location>
</feature>
<organism evidence="2 3">
    <name type="scientific">Ditylenchus dipsaci</name>
    <dbReference type="NCBI Taxonomy" id="166011"/>
    <lineage>
        <taxon>Eukaryota</taxon>
        <taxon>Metazoa</taxon>
        <taxon>Ecdysozoa</taxon>
        <taxon>Nematoda</taxon>
        <taxon>Chromadorea</taxon>
        <taxon>Rhabditida</taxon>
        <taxon>Tylenchina</taxon>
        <taxon>Tylenchomorpha</taxon>
        <taxon>Sphaerularioidea</taxon>
        <taxon>Anguinidae</taxon>
        <taxon>Anguininae</taxon>
        <taxon>Ditylenchus</taxon>
    </lineage>
</organism>
<dbReference type="WBParaSite" id="jg15937">
    <property type="protein sequence ID" value="jg15937"/>
    <property type="gene ID" value="jg15937"/>
</dbReference>
<protein>
    <submittedName>
        <fullName evidence="3">Uncharacterized protein</fullName>
    </submittedName>
</protein>
<feature type="transmembrane region" description="Helical" evidence="1">
    <location>
        <begin position="83"/>
        <end position="100"/>
    </location>
</feature>
<evidence type="ECO:0000313" key="2">
    <source>
        <dbReference type="Proteomes" id="UP000887574"/>
    </source>
</evidence>
<reference evidence="3" key="1">
    <citation type="submission" date="2022-11" db="UniProtKB">
        <authorList>
            <consortium name="WormBaseParasite"/>
        </authorList>
    </citation>
    <scope>IDENTIFICATION</scope>
</reference>
<keyword evidence="1" id="KW-0812">Transmembrane</keyword>
<sequence>MLEAKDVRTDEKSNKSSCAQPHWFAVQLVGMVSGIEQDDTKDKLAEKWPCASCAIFLGIFHLVAAISLLVFDVATNATTSARFAVFLPLFFHLCHTLIYCGQTCGQGSPNTALLFFIAFLFPVLNCFRGKLKTSQQILPQRSPTSYSSYHAKL</sequence>
<feature type="transmembrane region" description="Helical" evidence="1">
    <location>
        <begin position="112"/>
        <end position="131"/>
    </location>
</feature>